<gene>
    <name evidence="5" type="ORF">J3U88_18420</name>
</gene>
<dbReference type="GO" id="GO:0008757">
    <property type="term" value="F:S-adenosylmethionine-dependent methyltransferase activity"/>
    <property type="evidence" value="ECO:0007669"/>
    <property type="project" value="InterPro"/>
</dbReference>
<dbReference type="InterPro" id="IPR029063">
    <property type="entry name" value="SAM-dependent_MTases_sf"/>
</dbReference>
<keyword evidence="6" id="KW-1185">Reference proteome</keyword>
<reference evidence="5" key="1">
    <citation type="submission" date="2021-03" db="EMBL/GenBank/DDBJ databases">
        <authorList>
            <person name="Wang G."/>
        </authorList>
    </citation>
    <scope>NUCLEOTIDE SEQUENCE</scope>
    <source>
        <strain evidence="5">KCTC 12899</strain>
    </source>
</reference>
<evidence type="ECO:0000256" key="3">
    <source>
        <dbReference type="ARBA" id="ARBA00022679"/>
    </source>
</evidence>
<sequence>MTDPFLSAAHWEQVWQDADTRWDLGGVTPALIAFLRDTKVTGSVLVPGCGTGHDAFYWAKKGGHTLGVDFAPTALATAQTTYEHPRLSWEQADVRRLDFAARFDWIWEYTCFCALDPSDRGDYLDGIQRALKPGGTYLGMVFRQVTRREGPPFAVASEEFQEHLANRFEIRAYEETASHSIKPRRGREIWFEVKGKRMGI</sequence>
<proteinExistence type="predicted"/>
<keyword evidence="2 5" id="KW-0489">Methyltransferase</keyword>
<comment type="caution">
    <text evidence="5">The sequence shown here is derived from an EMBL/GenBank/DDBJ whole genome shotgun (WGS) entry which is preliminary data.</text>
</comment>
<dbReference type="Pfam" id="PF05724">
    <property type="entry name" value="TPMT"/>
    <property type="match status" value="1"/>
</dbReference>
<accession>A0A8J7Q9X2</accession>
<evidence type="ECO:0000256" key="2">
    <source>
        <dbReference type="ARBA" id="ARBA00022603"/>
    </source>
</evidence>
<dbReference type="EMBL" id="JAFREP010000017">
    <property type="protein sequence ID" value="MBO1320457.1"/>
    <property type="molecule type" value="Genomic_DNA"/>
</dbReference>
<dbReference type="RefSeq" id="WP_207860412.1">
    <property type="nucleotide sequence ID" value="NZ_JAFREP010000017.1"/>
</dbReference>
<evidence type="ECO:0000313" key="5">
    <source>
        <dbReference type="EMBL" id="MBO1320457.1"/>
    </source>
</evidence>
<evidence type="ECO:0000313" key="6">
    <source>
        <dbReference type="Proteomes" id="UP000664417"/>
    </source>
</evidence>
<dbReference type="InterPro" id="IPR008854">
    <property type="entry name" value="TPMT"/>
</dbReference>
<evidence type="ECO:0000256" key="1">
    <source>
        <dbReference type="ARBA" id="ARBA00022553"/>
    </source>
</evidence>
<dbReference type="PANTHER" id="PTHR32183:SF6">
    <property type="entry name" value="CYSTEINE SULFINATE DESULFINASE_CYSTEINE DESULFURASE AND RELATED ENZYMES"/>
    <property type="match status" value="1"/>
</dbReference>
<evidence type="ECO:0000256" key="4">
    <source>
        <dbReference type="ARBA" id="ARBA00022691"/>
    </source>
</evidence>
<dbReference type="AlphaFoldDB" id="A0A8J7Q9X2"/>
<dbReference type="PANTHER" id="PTHR32183">
    <property type="match status" value="1"/>
</dbReference>
<dbReference type="Proteomes" id="UP000664417">
    <property type="component" value="Unassembled WGS sequence"/>
</dbReference>
<keyword evidence="4" id="KW-0949">S-adenosyl-L-methionine</keyword>
<organism evidence="5 6">
    <name type="scientific">Acanthopleuribacter pedis</name>
    <dbReference type="NCBI Taxonomy" id="442870"/>
    <lineage>
        <taxon>Bacteria</taxon>
        <taxon>Pseudomonadati</taxon>
        <taxon>Acidobacteriota</taxon>
        <taxon>Holophagae</taxon>
        <taxon>Acanthopleuribacterales</taxon>
        <taxon>Acanthopleuribacteraceae</taxon>
        <taxon>Acanthopleuribacter</taxon>
    </lineage>
</organism>
<name>A0A8J7Q9X2_9BACT</name>
<dbReference type="SUPFAM" id="SSF53335">
    <property type="entry name" value="S-adenosyl-L-methionine-dependent methyltransferases"/>
    <property type="match status" value="1"/>
</dbReference>
<protein>
    <submittedName>
        <fullName evidence="5">Methyltransferase domain-containing protein</fullName>
    </submittedName>
</protein>
<dbReference type="GO" id="GO:0032259">
    <property type="term" value="P:methylation"/>
    <property type="evidence" value="ECO:0007669"/>
    <property type="project" value="UniProtKB-KW"/>
</dbReference>
<dbReference type="PROSITE" id="PS51585">
    <property type="entry name" value="SAM_MT_TPMT"/>
    <property type="match status" value="1"/>
</dbReference>
<dbReference type="CDD" id="cd02440">
    <property type="entry name" value="AdoMet_MTases"/>
    <property type="match status" value="1"/>
</dbReference>
<dbReference type="Gene3D" id="3.40.50.150">
    <property type="entry name" value="Vaccinia Virus protein VP39"/>
    <property type="match status" value="1"/>
</dbReference>
<keyword evidence="1" id="KW-0597">Phosphoprotein</keyword>
<keyword evidence="3" id="KW-0808">Transferase</keyword>